<evidence type="ECO:0000256" key="1">
    <source>
        <dbReference type="ARBA" id="ARBA00006315"/>
    </source>
</evidence>
<sequence>MIRKPAVAGQFYPGVPEGLTEQVSQYIIDTPREPVIGAVCPHAGLIYSGHVAGAVYSRIQLPDTFVFLGPNHTGLGEKVSLMPSGIWEIPTGNFSIDELLAHHIYKNAPEVISKDTRAHMFEHSIEVQLPFIAYFSTNVKIVPIIFMQSSLQECEATGKSIAKAIKGIDYPVTIVASSDMSHYVSDSKAKSLDSLAIEHILSLDPEGLYRTVLSRGISMCGYLPVTAMLYAAIELGAATSELVKYATSAEVSGDYDYVVGYAGIIVK</sequence>
<protein>
    <submittedName>
        <fullName evidence="2">Candidate phosphomevalonate decarboxylase COG1355, Predicted dioxygenase</fullName>
    </submittedName>
</protein>
<dbReference type="Gene3D" id="3.40.830.10">
    <property type="entry name" value="LigB-like"/>
    <property type="match status" value="1"/>
</dbReference>
<organism evidence="2">
    <name type="scientific">hydrothermal vent metagenome</name>
    <dbReference type="NCBI Taxonomy" id="652676"/>
    <lineage>
        <taxon>unclassified sequences</taxon>
        <taxon>metagenomes</taxon>
        <taxon>ecological metagenomes</taxon>
    </lineage>
</organism>
<evidence type="ECO:0000313" key="2">
    <source>
        <dbReference type="EMBL" id="VAX27529.1"/>
    </source>
</evidence>
<dbReference type="GO" id="GO:0051213">
    <property type="term" value="F:dioxygenase activity"/>
    <property type="evidence" value="ECO:0007669"/>
    <property type="project" value="UniProtKB-KW"/>
</dbReference>
<dbReference type="Pfam" id="PF01875">
    <property type="entry name" value="Memo"/>
    <property type="match status" value="1"/>
</dbReference>
<dbReference type="HAMAP" id="MF_00055">
    <property type="entry name" value="MEMO1"/>
    <property type="match status" value="1"/>
</dbReference>
<accession>A0A3B1CBE7</accession>
<dbReference type="InterPro" id="IPR002737">
    <property type="entry name" value="MEMO1_fam"/>
</dbReference>
<reference evidence="2" key="1">
    <citation type="submission" date="2018-06" db="EMBL/GenBank/DDBJ databases">
        <authorList>
            <person name="Zhirakovskaya E."/>
        </authorList>
    </citation>
    <scope>NUCLEOTIDE SEQUENCE</scope>
</reference>
<gene>
    <name evidence="2" type="ORF">MNBD_NITROSPIRAE03-669</name>
</gene>
<dbReference type="SUPFAM" id="SSF53213">
    <property type="entry name" value="LigB-like"/>
    <property type="match status" value="1"/>
</dbReference>
<keyword evidence="2" id="KW-0560">Oxidoreductase</keyword>
<dbReference type="CDD" id="cd07361">
    <property type="entry name" value="MEMO_like"/>
    <property type="match status" value="1"/>
</dbReference>
<name>A0A3B1CBE7_9ZZZZ</name>
<dbReference type="PANTHER" id="PTHR11060">
    <property type="entry name" value="PROTEIN MEMO1"/>
    <property type="match status" value="1"/>
</dbReference>
<dbReference type="PANTHER" id="PTHR11060:SF0">
    <property type="entry name" value="PROTEIN MEMO1"/>
    <property type="match status" value="1"/>
</dbReference>
<comment type="similarity">
    <text evidence="1">Belongs to the MEMO1 family.</text>
</comment>
<dbReference type="AlphaFoldDB" id="A0A3B1CBE7"/>
<keyword evidence="2" id="KW-0223">Dioxygenase</keyword>
<dbReference type="EMBL" id="UOGI01000002">
    <property type="protein sequence ID" value="VAX27529.1"/>
    <property type="molecule type" value="Genomic_DNA"/>
</dbReference>
<dbReference type="NCBIfam" id="TIGR04336">
    <property type="entry name" value="AmmeMemoSam_B"/>
    <property type="match status" value="1"/>
</dbReference>
<proteinExistence type="inferred from homology"/>